<evidence type="ECO:0000256" key="6">
    <source>
        <dbReference type="ARBA" id="ARBA00022801"/>
    </source>
</evidence>
<comment type="subcellular location">
    <subcellularLocation>
        <location evidence="10">Cytoplasm</location>
    </subcellularLocation>
</comment>
<dbReference type="NCBIfam" id="TIGR00157">
    <property type="entry name" value="ribosome small subunit-dependent GTPase A"/>
    <property type="match status" value="1"/>
</dbReference>
<accession>C6XMF8</accession>
<dbReference type="Gene3D" id="3.40.50.300">
    <property type="entry name" value="P-loop containing nucleotide triphosphate hydrolases"/>
    <property type="match status" value="1"/>
</dbReference>
<protein>
    <recommendedName>
        <fullName evidence="10">Small ribosomal subunit biogenesis GTPase RsgA</fullName>
        <ecNumber evidence="10">3.6.1.-</ecNumber>
    </recommendedName>
</protein>
<evidence type="ECO:0000256" key="2">
    <source>
        <dbReference type="ARBA" id="ARBA00022517"/>
    </source>
</evidence>
<feature type="binding site" evidence="10">
    <location>
        <position position="294"/>
    </location>
    <ligand>
        <name>Zn(2+)</name>
        <dbReference type="ChEBI" id="CHEBI:29105"/>
    </ligand>
</feature>
<evidence type="ECO:0000256" key="7">
    <source>
        <dbReference type="ARBA" id="ARBA00022833"/>
    </source>
</evidence>
<dbReference type="Pfam" id="PF03193">
    <property type="entry name" value="RsgA_GTPase"/>
    <property type="match status" value="1"/>
</dbReference>
<evidence type="ECO:0000313" key="15">
    <source>
        <dbReference type="Proteomes" id="UP000002745"/>
    </source>
</evidence>
<feature type="domain" description="CP-type G" evidence="13">
    <location>
        <begin position="110"/>
        <end position="266"/>
    </location>
</feature>
<evidence type="ECO:0000256" key="1">
    <source>
        <dbReference type="ARBA" id="ARBA00022490"/>
    </source>
</evidence>
<dbReference type="RefSeq" id="WP_015826251.1">
    <property type="nucleotide sequence ID" value="NC_012982.1"/>
</dbReference>
<keyword evidence="2 10" id="KW-0690">Ribosome biogenesis</keyword>
<keyword evidence="1 10" id="KW-0963">Cytoplasm</keyword>
<gene>
    <name evidence="10" type="primary">rsgA</name>
    <name evidence="14" type="ordered locus">Hbal_0399</name>
</gene>
<comment type="cofactor">
    <cofactor evidence="10">
        <name>Zn(2+)</name>
        <dbReference type="ChEBI" id="CHEBI:29105"/>
    </cofactor>
    <text evidence="10">Binds 1 zinc ion per subunit.</text>
</comment>
<dbReference type="SUPFAM" id="SSF52540">
    <property type="entry name" value="P-loop containing nucleoside triphosphate hydrolases"/>
    <property type="match status" value="1"/>
</dbReference>
<evidence type="ECO:0000259" key="13">
    <source>
        <dbReference type="PROSITE" id="PS51721"/>
    </source>
</evidence>
<evidence type="ECO:0000256" key="9">
    <source>
        <dbReference type="ARBA" id="ARBA00023134"/>
    </source>
</evidence>
<feature type="region of interest" description="Disordered" evidence="11">
    <location>
        <begin position="333"/>
        <end position="358"/>
    </location>
</feature>
<feature type="binding site" evidence="10">
    <location>
        <position position="302"/>
    </location>
    <ligand>
        <name>Zn(2+)</name>
        <dbReference type="ChEBI" id="CHEBI:29105"/>
    </ligand>
</feature>
<keyword evidence="9 10" id="KW-0342">GTP-binding</keyword>
<feature type="binding site" evidence="10">
    <location>
        <position position="289"/>
    </location>
    <ligand>
        <name>Zn(2+)</name>
        <dbReference type="ChEBI" id="CHEBI:29105"/>
    </ligand>
</feature>
<keyword evidence="3 10" id="KW-0479">Metal-binding</keyword>
<dbReference type="HOGENOM" id="CLU_033617_0_1_5"/>
<feature type="binding site" evidence="10">
    <location>
        <position position="296"/>
    </location>
    <ligand>
        <name>Zn(2+)</name>
        <dbReference type="ChEBI" id="CHEBI:29105"/>
    </ligand>
</feature>
<dbReference type="GO" id="GO:0003924">
    <property type="term" value="F:GTPase activity"/>
    <property type="evidence" value="ECO:0007669"/>
    <property type="project" value="UniProtKB-UniRule"/>
</dbReference>
<dbReference type="AlphaFoldDB" id="C6XMF8"/>
<dbReference type="eggNOG" id="COG1162">
    <property type="taxonomic scope" value="Bacteria"/>
</dbReference>
<dbReference type="PANTHER" id="PTHR32120:SF10">
    <property type="entry name" value="SMALL RIBOSOMAL SUBUNIT BIOGENESIS GTPASE RSGA"/>
    <property type="match status" value="1"/>
</dbReference>
<feature type="binding site" evidence="10">
    <location>
        <begin position="208"/>
        <end position="216"/>
    </location>
    <ligand>
        <name>GTP</name>
        <dbReference type="ChEBI" id="CHEBI:37565"/>
    </ligand>
</feature>
<dbReference type="CDD" id="cd01854">
    <property type="entry name" value="YjeQ_EngC"/>
    <property type="match status" value="1"/>
</dbReference>
<dbReference type="GO" id="GO:0019843">
    <property type="term" value="F:rRNA binding"/>
    <property type="evidence" value="ECO:0007669"/>
    <property type="project" value="UniProtKB-KW"/>
</dbReference>
<feature type="binding site" evidence="10">
    <location>
        <begin position="156"/>
        <end position="159"/>
    </location>
    <ligand>
        <name>GTP</name>
        <dbReference type="ChEBI" id="CHEBI:37565"/>
    </ligand>
</feature>
<sequence>MTRDFSQFLPNQSKAQKTEHKLSTLDILGWQPFFAQQVSAEEILETPPVRIIEIHRNSLHVLGEDIDTLIPSGPDATVGDWLLYNPKLPNSSKVLERKSVFQRRAAGTAWDLQLIAANVDTAFIVSSCNQDFNIARLERYIALALEAEVTPVIILTKIDLCEDATPYIEQAQSISDLVTVVTLDARGEEPQQKLAQWCRPRQTLVFLGSSGVGKSTLTNALAGKSDIATQAVREDDDKGRHTTTTRQLHMSPQGFTILDTPGMREIQLTDAAAGVSDLFSDYQEIAHQCRFRDCKHETEPGCAIQAALETEEIDSVRVARWKKLVAEEQFNSSTLAQRKSKDKSLGKLIKQVKKNSRK</sequence>
<evidence type="ECO:0000256" key="11">
    <source>
        <dbReference type="SAM" id="MobiDB-lite"/>
    </source>
</evidence>
<dbReference type="PROSITE" id="PS51721">
    <property type="entry name" value="G_CP"/>
    <property type="match status" value="1"/>
</dbReference>
<comment type="subunit">
    <text evidence="10">Monomer. Associates with 30S ribosomal subunit, binds 16S rRNA.</text>
</comment>
<keyword evidence="15" id="KW-1185">Reference proteome</keyword>
<dbReference type="STRING" id="582402.Hbal_0399"/>
<dbReference type="InterPro" id="IPR027417">
    <property type="entry name" value="P-loop_NTPase"/>
</dbReference>
<keyword evidence="5 10" id="KW-0547">Nucleotide-binding</keyword>
<proteinExistence type="inferred from homology"/>
<name>C6XMF8_HIRBI</name>
<dbReference type="InterPro" id="IPR004881">
    <property type="entry name" value="Ribosome_biogen_GTPase_RsgA"/>
</dbReference>
<dbReference type="Gene3D" id="1.10.40.50">
    <property type="entry name" value="Probable gtpase engc, domain 3"/>
    <property type="match status" value="1"/>
</dbReference>
<evidence type="ECO:0000256" key="4">
    <source>
        <dbReference type="ARBA" id="ARBA00022730"/>
    </source>
</evidence>
<evidence type="ECO:0000256" key="5">
    <source>
        <dbReference type="ARBA" id="ARBA00022741"/>
    </source>
</evidence>
<dbReference type="PANTHER" id="PTHR32120">
    <property type="entry name" value="SMALL RIBOSOMAL SUBUNIT BIOGENESIS GTPASE RSGA"/>
    <property type="match status" value="1"/>
</dbReference>
<dbReference type="EMBL" id="CP001678">
    <property type="protein sequence ID" value="ACT58101.1"/>
    <property type="molecule type" value="Genomic_DNA"/>
</dbReference>
<comment type="function">
    <text evidence="10">One of several proteins that assist in the late maturation steps of the functional core of the 30S ribosomal subunit. Helps release RbfA from mature subunits. May play a role in the assembly of ribosomal proteins into the subunit. Circularly permuted GTPase that catalyzes slow GTP hydrolysis, GTPase activity is stimulated by the 30S ribosomal subunit.</text>
</comment>
<organism evidence="14 15">
    <name type="scientific">Hirschia baltica (strain ATCC 49814 / DSM 5838 / IFAM 1418)</name>
    <dbReference type="NCBI Taxonomy" id="582402"/>
    <lineage>
        <taxon>Bacteria</taxon>
        <taxon>Pseudomonadati</taxon>
        <taxon>Pseudomonadota</taxon>
        <taxon>Alphaproteobacteria</taxon>
        <taxon>Hyphomonadales</taxon>
        <taxon>Hyphomonadaceae</taxon>
        <taxon>Hirschia</taxon>
    </lineage>
</organism>
<dbReference type="Proteomes" id="UP000002745">
    <property type="component" value="Chromosome"/>
</dbReference>
<dbReference type="InterPro" id="IPR010914">
    <property type="entry name" value="RsgA_GTPase_dom"/>
</dbReference>
<dbReference type="InterPro" id="IPR030378">
    <property type="entry name" value="G_CP_dom"/>
</dbReference>
<dbReference type="EC" id="3.6.1.-" evidence="10"/>
<dbReference type="KEGG" id="hba:Hbal_0399"/>
<reference evidence="15" key="1">
    <citation type="journal article" date="2011" name="J. Bacteriol.">
        <title>Genome sequences of eight morphologically diverse alphaproteobacteria.</title>
        <authorList>
            <consortium name="US DOE Joint Genome Institute"/>
            <person name="Brown P.J."/>
            <person name="Kysela D.T."/>
            <person name="Buechlein A."/>
            <person name="Hemmerich C."/>
            <person name="Brun Y.V."/>
        </authorList>
    </citation>
    <scope>NUCLEOTIDE SEQUENCE [LARGE SCALE GENOMIC DNA]</scope>
    <source>
        <strain evidence="15">ATCC 49814 / DSM 5838 / IFAM 1418</strain>
    </source>
</reference>
<dbReference type="GO" id="GO:0005737">
    <property type="term" value="C:cytoplasm"/>
    <property type="evidence" value="ECO:0007669"/>
    <property type="project" value="UniProtKB-SubCell"/>
</dbReference>
<keyword evidence="4 10" id="KW-0699">rRNA-binding</keyword>
<evidence type="ECO:0000256" key="10">
    <source>
        <dbReference type="HAMAP-Rule" id="MF_01820"/>
    </source>
</evidence>
<dbReference type="HAMAP" id="MF_01820">
    <property type="entry name" value="GTPase_RsgA"/>
    <property type="match status" value="1"/>
</dbReference>
<evidence type="ECO:0000313" key="14">
    <source>
        <dbReference type="EMBL" id="ACT58101.1"/>
    </source>
</evidence>
<dbReference type="OrthoDB" id="9809485at2"/>
<evidence type="ECO:0000259" key="12">
    <source>
        <dbReference type="PROSITE" id="PS50936"/>
    </source>
</evidence>
<keyword evidence="8 10" id="KW-0694">RNA-binding</keyword>
<dbReference type="GO" id="GO:0005525">
    <property type="term" value="F:GTP binding"/>
    <property type="evidence" value="ECO:0007669"/>
    <property type="project" value="UniProtKB-UniRule"/>
</dbReference>
<dbReference type="GO" id="GO:0046872">
    <property type="term" value="F:metal ion binding"/>
    <property type="evidence" value="ECO:0007669"/>
    <property type="project" value="UniProtKB-KW"/>
</dbReference>
<evidence type="ECO:0000256" key="3">
    <source>
        <dbReference type="ARBA" id="ARBA00022723"/>
    </source>
</evidence>
<comment type="similarity">
    <text evidence="10">Belongs to the TRAFAC class YlqF/YawG GTPase family. RsgA subfamily.</text>
</comment>
<dbReference type="GO" id="GO:0042274">
    <property type="term" value="P:ribosomal small subunit biogenesis"/>
    <property type="evidence" value="ECO:0007669"/>
    <property type="project" value="UniProtKB-UniRule"/>
</dbReference>
<keyword evidence="7 10" id="KW-0862">Zinc</keyword>
<dbReference type="PROSITE" id="PS50936">
    <property type="entry name" value="ENGC_GTPASE"/>
    <property type="match status" value="1"/>
</dbReference>
<feature type="domain" description="EngC GTPase" evidence="12">
    <location>
        <begin position="117"/>
        <end position="264"/>
    </location>
</feature>
<keyword evidence="6 10" id="KW-0378">Hydrolase</keyword>
<evidence type="ECO:0000256" key="8">
    <source>
        <dbReference type="ARBA" id="ARBA00022884"/>
    </source>
</evidence>